<evidence type="ECO:0000259" key="4">
    <source>
        <dbReference type="PROSITE" id="PS51379"/>
    </source>
</evidence>
<dbReference type="InterPro" id="IPR017896">
    <property type="entry name" value="4Fe4S_Fe-S-bd"/>
</dbReference>
<sequence length="340" mass="39196">MGYQLSRDNMNQLLLALKKDYKIYAPVLLPGQGRFSNTDLIGYGEINRIEDVVFQQKSYFSPKEVFYPITQTLFYFTEDEYREPQMNPKDIIVLMRSCDIHAVTRLDKIMLENGPHPDSYYLQLRSKLKLVLLDCPTSFDNCFCISMGTQRTENYSFSLRPDNGAYLCDVKEDFAGLFASLGKPLQVSPQFAQQNNQRVSLPEISENLVSSLAFHKLWDEYKTRCIACGRCNTSCPTCSCFTMQDLFYEDNPQCGERRRVWSSCQIDGFTDMAGGHSFRQDKGQRMRFKVLHKVYDFKKRFGLPMCVGCGRCDDVCPEYISFANCVNKLSDALQEVQQHV</sequence>
<dbReference type="InterPro" id="IPR014259">
    <property type="entry name" value="Sulphite_reductase_A"/>
</dbReference>
<evidence type="ECO:0000256" key="1">
    <source>
        <dbReference type="ARBA" id="ARBA00022723"/>
    </source>
</evidence>
<dbReference type="InterPro" id="IPR009051">
    <property type="entry name" value="Helical_ferredxn"/>
</dbReference>
<dbReference type="Proteomes" id="UP000183997">
    <property type="component" value="Unassembled WGS sequence"/>
</dbReference>
<dbReference type="SUPFAM" id="SSF46548">
    <property type="entry name" value="alpha-helical ferredoxin"/>
    <property type="match status" value="1"/>
</dbReference>
<keyword evidence="3" id="KW-0411">Iron-sulfur</keyword>
<dbReference type="NCBIfam" id="TIGR02910">
    <property type="entry name" value="sulfite_red_A"/>
    <property type="match status" value="1"/>
</dbReference>
<evidence type="ECO:0000256" key="2">
    <source>
        <dbReference type="ARBA" id="ARBA00023004"/>
    </source>
</evidence>
<reference evidence="6" key="1">
    <citation type="submission" date="2016-11" db="EMBL/GenBank/DDBJ databases">
        <authorList>
            <person name="Varghese N."/>
            <person name="Submissions S."/>
        </authorList>
    </citation>
    <scope>NUCLEOTIDE SEQUENCE [LARGE SCALE GENOMIC DNA]</scope>
    <source>
        <strain evidence="6">DSM 10349</strain>
    </source>
</reference>
<dbReference type="GO" id="GO:0051536">
    <property type="term" value="F:iron-sulfur cluster binding"/>
    <property type="evidence" value="ECO:0007669"/>
    <property type="project" value="UniProtKB-KW"/>
</dbReference>
<keyword evidence="1" id="KW-0479">Metal-binding</keyword>
<accession>A0A1M6QTS6</accession>
<proteinExistence type="predicted"/>
<dbReference type="STRING" id="1121421.SAMN02745123_01193"/>
<dbReference type="InterPro" id="IPR017900">
    <property type="entry name" value="4Fe4S_Fe_S_CS"/>
</dbReference>
<dbReference type="Gene3D" id="1.10.1060.10">
    <property type="entry name" value="Alpha-helical ferredoxin"/>
    <property type="match status" value="1"/>
</dbReference>
<dbReference type="RefSeq" id="WP_072911794.1">
    <property type="nucleotide sequence ID" value="NZ_FRAR01000009.1"/>
</dbReference>
<dbReference type="EMBL" id="FRAR01000009">
    <property type="protein sequence ID" value="SHK23523.1"/>
    <property type="molecule type" value="Genomic_DNA"/>
</dbReference>
<dbReference type="Pfam" id="PF17179">
    <property type="entry name" value="Fer4_22"/>
    <property type="match status" value="1"/>
</dbReference>
<organism evidence="5 6">
    <name type="scientific">Desulforamulus aeronauticus DSM 10349</name>
    <dbReference type="NCBI Taxonomy" id="1121421"/>
    <lineage>
        <taxon>Bacteria</taxon>
        <taxon>Bacillati</taxon>
        <taxon>Bacillota</taxon>
        <taxon>Clostridia</taxon>
        <taxon>Eubacteriales</taxon>
        <taxon>Peptococcaceae</taxon>
        <taxon>Desulforamulus</taxon>
    </lineage>
</organism>
<dbReference type="OrthoDB" id="9796486at2"/>
<dbReference type="AlphaFoldDB" id="A0A1M6QTS6"/>
<protein>
    <submittedName>
        <fullName evidence="5">Anaerobic sulfite reductase subunit A</fullName>
    </submittedName>
</protein>
<feature type="domain" description="4Fe-4S ferredoxin-type" evidence="4">
    <location>
        <begin position="297"/>
        <end position="325"/>
    </location>
</feature>
<evidence type="ECO:0000313" key="6">
    <source>
        <dbReference type="Proteomes" id="UP000183997"/>
    </source>
</evidence>
<evidence type="ECO:0000313" key="5">
    <source>
        <dbReference type="EMBL" id="SHK23523.1"/>
    </source>
</evidence>
<dbReference type="PROSITE" id="PS51379">
    <property type="entry name" value="4FE4S_FER_2"/>
    <property type="match status" value="2"/>
</dbReference>
<keyword evidence="2" id="KW-0408">Iron</keyword>
<gene>
    <name evidence="5" type="ORF">SAMN02745123_01193</name>
</gene>
<dbReference type="PANTHER" id="PTHR40447:SF1">
    <property type="entry name" value="ANAEROBIC SULFITE REDUCTASE SUBUNIT A"/>
    <property type="match status" value="1"/>
</dbReference>
<dbReference type="GO" id="GO:0046872">
    <property type="term" value="F:metal ion binding"/>
    <property type="evidence" value="ECO:0007669"/>
    <property type="project" value="UniProtKB-KW"/>
</dbReference>
<feature type="domain" description="4Fe-4S ferredoxin-type" evidence="4">
    <location>
        <begin position="214"/>
        <end position="246"/>
    </location>
</feature>
<dbReference type="PROSITE" id="PS00198">
    <property type="entry name" value="4FE4S_FER_1"/>
    <property type="match status" value="2"/>
</dbReference>
<evidence type="ECO:0000256" key="3">
    <source>
        <dbReference type="ARBA" id="ARBA00023014"/>
    </source>
</evidence>
<name>A0A1M6QTS6_9FIRM</name>
<dbReference type="PANTHER" id="PTHR40447">
    <property type="entry name" value="ANAEROBIC SULFITE REDUCTASE SUBUNIT A"/>
    <property type="match status" value="1"/>
</dbReference>
<keyword evidence="6" id="KW-1185">Reference proteome</keyword>